<protein>
    <submittedName>
        <fullName evidence="4">Cephalosporin deacetylase</fullName>
    </submittedName>
</protein>
<dbReference type="Proteomes" id="UP000642829">
    <property type="component" value="Unassembled WGS sequence"/>
</dbReference>
<dbReference type="InterPro" id="IPR039069">
    <property type="entry name" value="CE7"/>
</dbReference>
<feature type="active site" description="Nucleophile" evidence="1">
    <location>
        <position position="294"/>
    </location>
</feature>
<evidence type="ECO:0000259" key="3">
    <source>
        <dbReference type="Pfam" id="PF05448"/>
    </source>
</evidence>
<reference evidence="4" key="2">
    <citation type="submission" date="2020-09" db="EMBL/GenBank/DDBJ databases">
        <authorList>
            <person name="Sun Q."/>
            <person name="Kim S."/>
        </authorList>
    </citation>
    <scope>NUCLEOTIDE SEQUENCE</scope>
    <source>
        <strain evidence="4">KCTC 12870</strain>
    </source>
</reference>
<dbReference type="Gene3D" id="3.40.50.1820">
    <property type="entry name" value="alpha/beta hydrolase"/>
    <property type="match status" value="1"/>
</dbReference>
<dbReference type="InterPro" id="IPR008391">
    <property type="entry name" value="AXE1_dom"/>
</dbReference>
<evidence type="ECO:0000313" key="4">
    <source>
        <dbReference type="EMBL" id="GHC03614.1"/>
    </source>
</evidence>
<dbReference type="RefSeq" id="WP_189514715.1">
    <property type="nucleotide sequence ID" value="NZ_BMXG01000011.1"/>
</dbReference>
<evidence type="ECO:0000256" key="1">
    <source>
        <dbReference type="PIRSR" id="PIRSR639069-1"/>
    </source>
</evidence>
<dbReference type="EMBL" id="BMXG01000011">
    <property type="protein sequence ID" value="GHC03614.1"/>
    <property type="molecule type" value="Genomic_DNA"/>
</dbReference>
<dbReference type="PANTHER" id="PTHR40111:SF1">
    <property type="entry name" value="CEPHALOSPORIN-C DEACETYLASE"/>
    <property type="match status" value="1"/>
</dbReference>
<dbReference type="GO" id="GO:0005976">
    <property type="term" value="P:polysaccharide metabolic process"/>
    <property type="evidence" value="ECO:0007669"/>
    <property type="project" value="TreeGrafter"/>
</dbReference>
<feature type="active site" description="Charge relay system" evidence="1">
    <location>
        <position position="377"/>
    </location>
</feature>
<dbReference type="PANTHER" id="PTHR40111">
    <property type="entry name" value="CEPHALOSPORIN-C DEACETYLASE"/>
    <property type="match status" value="1"/>
</dbReference>
<dbReference type="InterPro" id="IPR029058">
    <property type="entry name" value="AB_hydrolase_fold"/>
</dbReference>
<dbReference type="GO" id="GO:0052689">
    <property type="term" value="F:carboxylic ester hydrolase activity"/>
    <property type="evidence" value="ECO:0007669"/>
    <property type="project" value="TreeGrafter"/>
</dbReference>
<feature type="domain" description="Acetyl xylan esterase" evidence="3">
    <location>
        <begin position="124"/>
        <end position="403"/>
    </location>
</feature>
<evidence type="ECO:0000256" key="2">
    <source>
        <dbReference type="SAM" id="SignalP"/>
    </source>
</evidence>
<dbReference type="SUPFAM" id="SSF53474">
    <property type="entry name" value="alpha/beta-Hydrolases"/>
    <property type="match status" value="1"/>
</dbReference>
<name>A0A8J3DIJ9_9BACT</name>
<feature type="signal peptide" evidence="2">
    <location>
        <begin position="1"/>
        <end position="21"/>
    </location>
</feature>
<sequence>MLKLLCPTLLISSFLVLNAQAETKLNIVTDRADAVYATGETVTFQISLLQDGKPSGDESVDWTITKDGVPPIHNGTVKLKDGRATAIGTLNEPGFLQCKAVTQVDGKRLEATAGAAIDPEGIQPSMACPDDFDEFWNDQLARLDKVPLKVKLTPVPAPPDRPGIECFDIEIDCIGKPVRGYYSRPIGAKPGECPARLCVDGAGVRSTDLLASARWAQRGVISLAINAHGIPNGQPSSYYADLNGGELKNYRIDGRESRETYYFLNMFLRVQRALDFLCEQPEWDGDILMIEGGSQGGAQSMMGAAFDPRVSFYTAMVTAMCDHTGMVAGRVAGWPKVVPILNGQPDTQVLETSRYFDMVNFAPRIQAEGYFWVGFIDTTCPPTGVYAAYNQLTAPKTMVHATTSSHSLDGSKLWPAVAKAQQDHINQMQAKRALNK</sequence>
<dbReference type="AlphaFoldDB" id="A0A8J3DIJ9"/>
<keyword evidence="5" id="KW-1185">Reference proteome</keyword>
<accession>A0A8J3DIJ9</accession>
<feature type="chain" id="PRO_5035263883" evidence="2">
    <location>
        <begin position="22"/>
        <end position="436"/>
    </location>
</feature>
<dbReference type="Pfam" id="PF05448">
    <property type="entry name" value="AXE1"/>
    <property type="match status" value="1"/>
</dbReference>
<feature type="active site" description="Charge relay system" evidence="1">
    <location>
        <position position="406"/>
    </location>
</feature>
<reference evidence="4" key="1">
    <citation type="journal article" date="2014" name="Int. J. Syst. Evol. Microbiol.">
        <title>Complete genome sequence of Corynebacterium casei LMG S-19264T (=DSM 44701T), isolated from a smear-ripened cheese.</title>
        <authorList>
            <consortium name="US DOE Joint Genome Institute (JGI-PGF)"/>
            <person name="Walter F."/>
            <person name="Albersmeier A."/>
            <person name="Kalinowski J."/>
            <person name="Ruckert C."/>
        </authorList>
    </citation>
    <scope>NUCLEOTIDE SEQUENCE</scope>
    <source>
        <strain evidence="4">KCTC 12870</strain>
    </source>
</reference>
<gene>
    <name evidence="4" type="ORF">GCM10007047_20280</name>
</gene>
<proteinExistence type="predicted"/>
<comment type="caution">
    <text evidence="4">The sequence shown here is derived from an EMBL/GenBank/DDBJ whole genome shotgun (WGS) entry which is preliminary data.</text>
</comment>
<organism evidence="4 5">
    <name type="scientific">Cerasicoccus arenae</name>
    <dbReference type="NCBI Taxonomy" id="424488"/>
    <lineage>
        <taxon>Bacteria</taxon>
        <taxon>Pseudomonadati</taxon>
        <taxon>Verrucomicrobiota</taxon>
        <taxon>Opitutia</taxon>
        <taxon>Puniceicoccales</taxon>
        <taxon>Cerasicoccaceae</taxon>
        <taxon>Cerasicoccus</taxon>
    </lineage>
</organism>
<keyword evidence="2" id="KW-0732">Signal</keyword>
<evidence type="ECO:0000313" key="5">
    <source>
        <dbReference type="Proteomes" id="UP000642829"/>
    </source>
</evidence>